<dbReference type="Pfam" id="PF00076">
    <property type="entry name" value="RRM_1"/>
    <property type="match status" value="1"/>
</dbReference>
<evidence type="ECO:0000256" key="2">
    <source>
        <dbReference type="ARBA" id="ARBA00022884"/>
    </source>
</evidence>
<dbReference type="CDD" id="cd12334">
    <property type="entry name" value="RRM1_SF3B4"/>
    <property type="match status" value="1"/>
</dbReference>
<evidence type="ECO:0000313" key="6">
    <source>
        <dbReference type="EMBL" id="KAL2651831.1"/>
    </source>
</evidence>
<comment type="caution">
    <text evidence="6">The sequence shown here is derived from an EMBL/GenBank/DDBJ whole genome shotgun (WGS) entry which is preliminary data.</text>
</comment>
<sequence length="270" mass="29907">MIIRDLPFKNSVAFRLVAMPSNNQATVYIGNLDERVDERLLYEIMVQAGPVLNVHIPRDKETKRHKGYAFAEYGSVESAQYALSLFSGLVTLYSRPVHFGFAYGGKIPQAPEVANIEDIVVGGEKSPPLNPETEKLFYRLPSLNEQRSRLMEDSGQITPPGVGDVKSYRPPSCSHTRSIEHNRLTTAGLPLMTGLMVQWRLGDMLLQAVLQTHLQAVACFACVLSRSAIKQHVFCASGDYAFNGRKLSTGLCAYVPDPRKTFVGSLFARS</sequence>
<dbReference type="EMBL" id="JBHFFA010000001">
    <property type="protein sequence ID" value="KAL2651831.1"/>
    <property type="molecule type" value="Genomic_DNA"/>
</dbReference>
<proteinExistence type="predicted"/>
<dbReference type="GO" id="GO:0003723">
    <property type="term" value="F:RNA binding"/>
    <property type="evidence" value="ECO:0007669"/>
    <property type="project" value="UniProtKB-UniRule"/>
</dbReference>
<accession>A0ABD1ZMB6</accession>
<evidence type="ECO:0000256" key="3">
    <source>
        <dbReference type="ARBA" id="ARBA00023242"/>
    </source>
</evidence>
<dbReference type="GO" id="GO:0005654">
    <property type="term" value="C:nucleoplasm"/>
    <property type="evidence" value="ECO:0007669"/>
    <property type="project" value="UniProtKB-SubCell"/>
</dbReference>
<dbReference type="Proteomes" id="UP001605036">
    <property type="component" value="Unassembled WGS sequence"/>
</dbReference>
<dbReference type="AlphaFoldDB" id="A0ABD1ZMB6"/>
<evidence type="ECO:0000256" key="1">
    <source>
        <dbReference type="ARBA" id="ARBA00004642"/>
    </source>
</evidence>
<dbReference type="InterPro" id="IPR035979">
    <property type="entry name" value="RBD_domain_sf"/>
</dbReference>
<keyword evidence="7" id="KW-1185">Reference proteome</keyword>
<gene>
    <name evidence="6" type="ORF">R1flu_019959</name>
</gene>
<keyword evidence="3" id="KW-0539">Nucleus</keyword>
<feature type="domain" description="RRM" evidence="5">
    <location>
        <begin position="25"/>
        <end position="104"/>
    </location>
</feature>
<protein>
    <recommendedName>
        <fullName evidence="5">RRM domain-containing protein</fullName>
    </recommendedName>
</protein>
<keyword evidence="2 4" id="KW-0694">RNA-binding</keyword>
<evidence type="ECO:0000259" key="5">
    <source>
        <dbReference type="PROSITE" id="PS50102"/>
    </source>
</evidence>
<dbReference type="Gene3D" id="3.30.70.330">
    <property type="match status" value="1"/>
</dbReference>
<dbReference type="InterPro" id="IPR034158">
    <property type="entry name" value="SF3B4_RRM1"/>
</dbReference>
<name>A0ABD1ZMB6_9MARC</name>
<evidence type="ECO:0000313" key="7">
    <source>
        <dbReference type="Proteomes" id="UP001605036"/>
    </source>
</evidence>
<organism evidence="6 7">
    <name type="scientific">Riccia fluitans</name>
    <dbReference type="NCBI Taxonomy" id="41844"/>
    <lineage>
        <taxon>Eukaryota</taxon>
        <taxon>Viridiplantae</taxon>
        <taxon>Streptophyta</taxon>
        <taxon>Embryophyta</taxon>
        <taxon>Marchantiophyta</taxon>
        <taxon>Marchantiopsida</taxon>
        <taxon>Marchantiidae</taxon>
        <taxon>Marchantiales</taxon>
        <taxon>Ricciaceae</taxon>
        <taxon>Riccia</taxon>
    </lineage>
</organism>
<dbReference type="PANTHER" id="PTHR13798">
    <property type="entry name" value="RNA BINDING MOTIF RBM PROTEIN -RELATED"/>
    <property type="match status" value="1"/>
</dbReference>
<dbReference type="PROSITE" id="PS50102">
    <property type="entry name" value="RRM"/>
    <property type="match status" value="1"/>
</dbReference>
<dbReference type="PANTHER" id="PTHR13798:SF11">
    <property type="entry name" value="RNA-BINDING PROTEIN 7-RELATED"/>
    <property type="match status" value="1"/>
</dbReference>
<dbReference type="InterPro" id="IPR000504">
    <property type="entry name" value="RRM_dom"/>
</dbReference>
<reference evidence="6 7" key="1">
    <citation type="submission" date="2024-09" db="EMBL/GenBank/DDBJ databases">
        <title>Chromosome-scale assembly of Riccia fluitans.</title>
        <authorList>
            <person name="Paukszto L."/>
            <person name="Sawicki J."/>
            <person name="Karawczyk K."/>
            <person name="Piernik-Szablinska J."/>
            <person name="Szczecinska M."/>
            <person name="Mazdziarz M."/>
        </authorList>
    </citation>
    <scope>NUCLEOTIDE SEQUENCE [LARGE SCALE GENOMIC DNA]</scope>
    <source>
        <strain evidence="6">Rf_01</strain>
        <tissue evidence="6">Aerial parts of the thallus</tissue>
    </source>
</reference>
<dbReference type="SMART" id="SM00360">
    <property type="entry name" value="RRM"/>
    <property type="match status" value="1"/>
</dbReference>
<dbReference type="InterPro" id="IPR052285">
    <property type="entry name" value="NEXT_complex_subunit"/>
</dbReference>
<comment type="subcellular location">
    <subcellularLocation>
        <location evidence="1">Nucleus</location>
        <location evidence="1">Nucleoplasm</location>
    </subcellularLocation>
</comment>
<dbReference type="InterPro" id="IPR012677">
    <property type="entry name" value="Nucleotide-bd_a/b_plait_sf"/>
</dbReference>
<evidence type="ECO:0000256" key="4">
    <source>
        <dbReference type="PROSITE-ProRule" id="PRU00176"/>
    </source>
</evidence>
<dbReference type="SUPFAM" id="SSF54928">
    <property type="entry name" value="RNA-binding domain, RBD"/>
    <property type="match status" value="1"/>
</dbReference>